<name>A0A9E2KL49_9FIRM</name>
<reference evidence="9" key="2">
    <citation type="submission" date="2021-04" db="EMBL/GenBank/DDBJ databases">
        <authorList>
            <person name="Gilroy R."/>
        </authorList>
    </citation>
    <scope>NUCLEOTIDE SEQUENCE</scope>
    <source>
        <strain evidence="9">742</strain>
    </source>
</reference>
<evidence type="ECO:0000256" key="3">
    <source>
        <dbReference type="ARBA" id="ARBA00022597"/>
    </source>
</evidence>
<keyword evidence="1" id="KW-0813">Transport</keyword>
<keyword evidence="7" id="KW-0472">Membrane</keyword>
<dbReference type="GO" id="GO:0005524">
    <property type="term" value="F:ATP binding"/>
    <property type="evidence" value="ECO:0007669"/>
    <property type="project" value="UniProtKB-KW"/>
</dbReference>
<keyword evidence="4" id="KW-0547">Nucleotide-binding</keyword>
<dbReference type="SUPFAM" id="SSF52540">
    <property type="entry name" value="P-loop containing nucleoside triphosphate hydrolases"/>
    <property type="match status" value="1"/>
</dbReference>
<dbReference type="InterPro" id="IPR003593">
    <property type="entry name" value="AAA+_ATPase"/>
</dbReference>
<evidence type="ECO:0000256" key="2">
    <source>
        <dbReference type="ARBA" id="ARBA00022475"/>
    </source>
</evidence>
<evidence type="ECO:0000256" key="7">
    <source>
        <dbReference type="ARBA" id="ARBA00023136"/>
    </source>
</evidence>
<dbReference type="Proteomes" id="UP000824178">
    <property type="component" value="Unassembled WGS sequence"/>
</dbReference>
<keyword evidence="5 9" id="KW-0067">ATP-binding</keyword>
<evidence type="ECO:0000313" key="9">
    <source>
        <dbReference type="EMBL" id="MBU3819935.1"/>
    </source>
</evidence>
<dbReference type="CDD" id="cd03216">
    <property type="entry name" value="ABC_Carb_Monos_I"/>
    <property type="match status" value="1"/>
</dbReference>
<dbReference type="AlphaFoldDB" id="A0A9E2KL49"/>
<comment type="caution">
    <text evidence="9">The sequence shown here is derived from an EMBL/GenBank/DDBJ whole genome shotgun (WGS) entry which is preliminary data.</text>
</comment>
<evidence type="ECO:0000259" key="8">
    <source>
        <dbReference type="PROSITE" id="PS50893"/>
    </source>
</evidence>
<keyword evidence="6" id="KW-1278">Translocase</keyword>
<dbReference type="PANTHER" id="PTHR43790:SF3">
    <property type="entry name" value="D-ALLOSE IMPORT ATP-BINDING PROTEIN ALSA-RELATED"/>
    <property type="match status" value="1"/>
</dbReference>
<keyword evidence="2" id="KW-1003">Cell membrane</keyword>
<gene>
    <name evidence="9" type="ORF">H9864_06155</name>
</gene>
<evidence type="ECO:0000256" key="1">
    <source>
        <dbReference type="ARBA" id="ARBA00022448"/>
    </source>
</evidence>
<accession>A0A9E2KL49</accession>
<evidence type="ECO:0000256" key="5">
    <source>
        <dbReference type="ARBA" id="ARBA00022840"/>
    </source>
</evidence>
<dbReference type="SMART" id="SM00382">
    <property type="entry name" value="AAA"/>
    <property type="match status" value="1"/>
</dbReference>
<dbReference type="PROSITE" id="PS50893">
    <property type="entry name" value="ABC_TRANSPORTER_2"/>
    <property type="match status" value="1"/>
</dbReference>
<organism evidence="9 10">
    <name type="scientific">Candidatus Faecalibacterium intestinavium</name>
    <dbReference type="NCBI Taxonomy" id="2838580"/>
    <lineage>
        <taxon>Bacteria</taxon>
        <taxon>Bacillati</taxon>
        <taxon>Bacillota</taxon>
        <taxon>Clostridia</taxon>
        <taxon>Eubacteriales</taxon>
        <taxon>Oscillospiraceae</taxon>
        <taxon>Faecalibacterium</taxon>
    </lineage>
</organism>
<reference evidence="9" key="1">
    <citation type="journal article" date="2021" name="PeerJ">
        <title>Extensive microbial diversity within the chicken gut microbiome revealed by metagenomics and culture.</title>
        <authorList>
            <person name="Gilroy R."/>
            <person name="Ravi A."/>
            <person name="Getino M."/>
            <person name="Pursley I."/>
            <person name="Horton D.L."/>
            <person name="Alikhan N.F."/>
            <person name="Baker D."/>
            <person name="Gharbi K."/>
            <person name="Hall N."/>
            <person name="Watson M."/>
            <person name="Adriaenssens E.M."/>
            <person name="Foster-Nyarko E."/>
            <person name="Jarju S."/>
            <person name="Secka A."/>
            <person name="Antonio M."/>
            <person name="Oren A."/>
            <person name="Chaudhuri R.R."/>
            <person name="La Ragione R."/>
            <person name="Hildebrand F."/>
            <person name="Pallen M.J."/>
        </authorList>
    </citation>
    <scope>NUCLEOTIDE SEQUENCE</scope>
    <source>
        <strain evidence="9">742</strain>
    </source>
</reference>
<dbReference type="Gene3D" id="3.40.50.300">
    <property type="entry name" value="P-loop containing nucleotide triphosphate hydrolases"/>
    <property type="match status" value="1"/>
</dbReference>
<evidence type="ECO:0000313" key="10">
    <source>
        <dbReference type="Proteomes" id="UP000824178"/>
    </source>
</evidence>
<protein>
    <submittedName>
        <fullName evidence="9">ATP-binding cassette domain-containing protein</fullName>
    </submittedName>
</protein>
<evidence type="ECO:0000256" key="6">
    <source>
        <dbReference type="ARBA" id="ARBA00022967"/>
    </source>
</evidence>
<dbReference type="InterPro" id="IPR003439">
    <property type="entry name" value="ABC_transporter-like_ATP-bd"/>
</dbReference>
<keyword evidence="3" id="KW-0762">Sugar transport</keyword>
<proteinExistence type="predicted"/>
<dbReference type="PANTHER" id="PTHR43790">
    <property type="entry name" value="CARBOHYDRATE TRANSPORT ATP-BINDING PROTEIN MG119-RELATED"/>
    <property type="match status" value="1"/>
</dbReference>
<dbReference type="InterPro" id="IPR050107">
    <property type="entry name" value="ABC_carbohydrate_import_ATPase"/>
</dbReference>
<feature type="non-terminal residue" evidence="9">
    <location>
        <position position="299"/>
    </location>
</feature>
<evidence type="ECO:0000256" key="4">
    <source>
        <dbReference type="ARBA" id="ARBA00022741"/>
    </source>
</evidence>
<dbReference type="EMBL" id="JAHLFH010000128">
    <property type="protein sequence ID" value="MBU3819935.1"/>
    <property type="molecule type" value="Genomic_DNA"/>
</dbReference>
<dbReference type="InterPro" id="IPR027417">
    <property type="entry name" value="P-loop_NTPase"/>
</dbReference>
<dbReference type="Pfam" id="PF00005">
    <property type="entry name" value="ABC_tran"/>
    <property type="match status" value="1"/>
</dbReference>
<dbReference type="GO" id="GO:0016887">
    <property type="term" value="F:ATP hydrolysis activity"/>
    <property type="evidence" value="ECO:0007669"/>
    <property type="project" value="InterPro"/>
</dbReference>
<sequence length="299" mass="32448">MSEWILEADGISVEFPGVKALDHVDFRLRPGEIHALAGANGAGKSTLMKVLSGTNPGYQGQVRLDGEPVELRSPAAAQRLGIRIVCQEVDQALAPALSAAENMLLDELGRPGKLWVDWPALCRRAEEMARRLGMEFDVRTPVSRLTLAQKQMVLIARAVRGRCRVLLLDEPTAPLSTVETETLFSLCRELVRDGRLSIVFISHRLPEILQICGRYTVLRNGQLAASGPIGPETTAGELVAHMLGGGMDPAHTPDSRPAGETLLSVRELSSRDGAVRKISLTVRRGEIVAVSYTHLTLPT</sequence>
<feature type="domain" description="ABC transporter" evidence="8">
    <location>
        <begin position="6"/>
        <end position="245"/>
    </location>
</feature>